<organism evidence="2 3">
    <name type="scientific">Paramicrosporidium saccamoebae</name>
    <dbReference type="NCBI Taxonomy" id="1246581"/>
    <lineage>
        <taxon>Eukaryota</taxon>
        <taxon>Fungi</taxon>
        <taxon>Fungi incertae sedis</taxon>
        <taxon>Cryptomycota</taxon>
        <taxon>Cryptomycota incertae sedis</taxon>
        <taxon>Paramicrosporidium</taxon>
    </lineage>
</organism>
<reference evidence="2 3" key="1">
    <citation type="submission" date="2016-10" db="EMBL/GenBank/DDBJ databases">
        <title>The genome of Paramicrosporidium saccamoebae is the missing link in understanding Cryptomycota and Microsporidia evolution.</title>
        <authorList>
            <person name="Quandt C.A."/>
            <person name="Beaudet D."/>
            <person name="Corsaro D."/>
            <person name="Michel R."/>
            <person name="Corradi N."/>
            <person name="James T."/>
        </authorList>
    </citation>
    <scope>NUCLEOTIDE SEQUENCE [LARGE SCALE GENOMIC DNA]</scope>
    <source>
        <strain evidence="2 3">KSL3</strain>
    </source>
</reference>
<evidence type="ECO:0000313" key="3">
    <source>
        <dbReference type="Proteomes" id="UP000240830"/>
    </source>
</evidence>
<feature type="region of interest" description="Disordered" evidence="1">
    <location>
        <begin position="209"/>
        <end position="249"/>
    </location>
</feature>
<dbReference type="AlphaFoldDB" id="A0A2H9TL23"/>
<name>A0A2H9TL23_9FUNG</name>
<feature type="compositionally biased region" description="Acidic residues" evidence="1">
    <location>
        <begin position="225"/>
        <end position="234"/>
    </location>
</feature>
<evidence type="ECO:0000256" key="1">
    <source>
        <dbReference type="SAM" id="MobiDB-lite"/>
    </source>
</evidence>
<dbReference type="EMBL" id="MTSL01000125">
    <property type="protein sequence ID" value="PJF18436.1"/>
    <property type="molecule type" value="Genomic_DNA"/>
</dbReference>
<dbReference type="Proteomes" id="UP000240830">
    <property type="component" value="Unassembled WGS sequence"/>
</dbReference>
<sequence length="249" mass="28766">MRDVFNAKIHRGQWLDIAEFKVECTRNLMFWEVDRFTKMAGILLFVEPRAAASCRKWFVEHTILMRLFSAVEGADLVDLTRYIWKSQTFSREMTCDSTLDALGRLDDAHVKALCITLMDEHGTNRWLAEQLSPYVVRYDNIQAAPVSPIESIKLSSWYVESDATECPFCGHKPPQSFVPWKNPIDATCRRLFNRFLKCEFCNLHTPSPTPIEQTISNEPRRGPMEDEENSDEVQDGPIADQHNRLPIVQ</sequence>
<protein>
    <submittedName>
        <fullName evidence="2">Uncharacterized protein</fullName>
    </submittedName>
</protein>
<proteinExistence type="predicted"/>
<comment type="caution">
    <text evidence="2">The sequence shown here is derived from an EMBL/GenBank/DDBJ whole genome shotgun (WGS) entry which is preliminary data.</text>
</comment>
<gene>
    <name evidence="2" type="ORF">PSACC_01767</name>
</gene>
<keyword evidence="3" id="KW-1185">Reference proteome</keyword>
<accession>A0A2H9TL23</accession>
<evidence type="ECO:0000313" key="2">
    <source>
        <dbReference type="EMBL" id="PJF18436.1"/>
    </source>
</evidence>